<reference evidence="1 2" key="1">
    <citation type="submission" date="2014-09" db="EMBL/GenBank/DDBJ databases">
        <authorList>
            <person name="Ellenberger Sabrina"/>
        </authorList>
    </citation>
    <scope>NUCLEOTIDE SEQUENCE [LARGE SCALE GENOMIC DNA]</scope>
    <source>
        <strain evidence="1 2">CBS 412.66</strain>
    </source>
</reference>
<name>A0A0B7MRY0_9FUNG</name>
<dbReference type="OrthoDB" id="2278014at2759"/>
<evidence type="ECO:0000313" key="1">
    <source>
        <dbReference type="EMBL" id="CEP07817.1"/>
    </source>
</evidence>
<accession>A0A0B7MRY0</accession>
<proteinExistence type="predicted"/>
<dbReference type="Proteomes" id="UP000054107">
    <property type="component" value="Unassembled WGS sequence"/>
</dbReference>
<dbReference type="AlphaFoldDB" id="A0A0B7MRY0"/>
<evidence type="ECO:0000313" key="2">
    <source>
        <dbReference type="Proteomes" id="UP000054107"/>
    </source>
</evidence>
<protein>
    <submittedName>
        <fullName evidence="1">Uncharacterized protein</fullName>
    </submittedName>
</protein>
<organism evidence="1 2">
    <name type="scientific">Parasitella parasitica</name>
    <dbReference type="NCBI Taxonomy" id="35722"/>
    <lineage>
        <taxon>Eukaryota</taxon>
        <taxon>Fungi</taxon>
        <taxon>Fungi incertae sedis</taxon>
        <taxon>Mucoromycota</taxon>
        <taxon>Mucoromycotina</taxon>
        <taxon>Mucoromycetes</taxon>
        <taxon>Mucorales</taxon>
        <taxon>Mucorineae</taxon>
        <taxon>Mucoraceae</taxon>
        <taxon>Parasitella</taxon>
    </lineage>
</organism>
<keyword evidence="2" id="KW-1185">Reference proteome</keyword>
<gene>
    <name evidence="1" type="primary">PARPA_01125.1 scaffold 1359</name>
</gene>
<sequence>MNNLLHECRQRLHCLNLTEEDYYAQPHLYLPWLHHVLETMEQQITIREPVPQTRATKGFVHRQLAEIVDFRRLPRQFRSTLETYVKDSINLERPTIQKYINHSFLENTQRRSRAADPIQRQRHNDLLPQKKTAIDAFVARTKAIISREEFRPEQYTDPRGARLFNILPIYTLQQRYVQINLSGISRIIKPSRIMPSVSVNEDMKDICWSLFDMSRIGFRSRYDLDGKALSDKRFTGAIRTDGIALEFICDRPYVAAEAALTPADIATEIDMNILLLNGD</sequence>
<dbReference type="EMBL" id="LN719426">
    <property type="protein sequence ID" value="CEP07817.1"/>
    <property type="molecule type" value="Genomic_DNA"/>
</dbReference>